<sequence>MDVYRRLSFSPSKHRSTPNSRLTKEEIDEILESPYETNYTYSYTFAYKTNVGNREYIHPRLCRKFPITPTKFTQIEQQNIFKRIFILISSQIFNFFYFSTSIWRYFYSKSFCFKIN</sequence>
<dbReference type="AlphaFoldDB" id="A0A6V7VLQ6"/>
<dbReference type="OrthoDB" id="10519304at2759"/>
<name>A0A6V7VLQ6_MELEN</name>
<keyword evidence="1" id="KW-1133">Transmembrane helix</keyword>
<proteinExistence type="predicted"/>
<reference evidence="2 3" key="1">
    <citation type="submission" date="2020-08" db="EMBL/GenBank/DDBJ databases">
        <authorList>
            <person name="Koutsovoulos G."/>
            <person name="Danchin GJ E."/>
        </authorList>
    </citation>
    <scope>NUCLEOTIDE SEQUENCE [LARGE SCALE GENOMIC DNA]</scope>
</reference>
<gene>
    <name evidence="2" type="ORF">MENT_LOCUS27048</name>
</gene>
<evidence type="ECO:0000256" key="1">
    <source>
        <dbReference type="SAM" id="Phobius"/>
    </source>
</evidence>
<accession>A0A6V7VLQ6</accession>
<evidence type="ECO:0000313" key="3">
    <source>
        <dbReference type="Proteomes" id="UP000580250"/>
    </source>
</evidence>
<protein>
    <submittedName>
        <fullName evidence="2">Uncharacterized protein</fullName>
    </submittedName>
</protein>
<evidence type="ECO:0000313" key="2">
    <source>
        <dbReference type="EMBL" id="CAD2175328.1"/>
    </source>
</evidence>
<keyword evidence="1" id="KW-0472">Membrane</keyword>
<dbReference type="EMBL" id="CAJEWN010000252">
    <property type="protein sequence ID" value="CAD2175328.1"/>
    <property type="molecule type" value="Genomic_DNA"/>
</dbReference>
<comment type="caution">
    <text evidence="2">The sequence shown here is derived from an EMBL/GenBank/DDBJ whole genome shotgun (WGS) entry which is preliminary data.</text>
</comment>
<feature type="transmembrane region" description="Helical" evidence="1">
    <location>
        <begin position="84"/>
        <end position="106"/>
    </location>
</feature>
<dbReference type="Proteomes" id="UP000580250">
    <property type="component" value="Unassembled WGS sequence"/>
</dbReference>
<keyword evidence="1" id="KW-0812">Transmembrane</keyword>
<organism evidence="2 3">
    <name type="scientific">Meloidogyne enterolobii</name>
    <name type="common">Root-knot nematode worm</name>
    <name type="synonym">Meloidogyne mayaguensis</name>
    <dbReference type="NCBI Taxonomy" id="390850"/>
    <lineage>
        <taxon>Eukaryota</taxon>
        <taxon>Metazoa</taxon>
        <taxon>Ecdysozoa</taxon>
        <taxon>Nematoda</taxon>
        <taxon>Chromadorea</taxon>
        <taxon>Rhabditida</taxon>
        <taxon>Tylenchina</taxon>
        <taxon>Tylenchomorpha</taxon>
        <taxon>Tylenchoidea</taxon>
        <taxon>Meloidogynidae</taxon>
        <taxon>Meloidogyninae</taxon>
        <taxon>Meloidogyne</taxon>
    </lineage>
</organism>